<dbReference type="Pfam" id="PF00629">
    <property type="entry name" value="MAM"/>
    <property type="match status" value="1"/>
</dbReference>
<keyword evidence="3" id="KW-1185">Reference proteome</keyword>
<evidence type="ECO:0000313" key="2">
    <source>
        <dbReference type="EMBL" id="GBL81001.1"/>
    </source>
</evidence>
<sequence length="127" mass="14540">MFHFCIFVKVRFFFHKFGSGVGDLRVYSREEPSPKGSDTKPVELWRSYGNKGDTWWKAIVSLPNMTRRYQVQFVAGRGVGSSDIAIDDVTLSPECFGIGVPENESIAPDDRKYHLNFNHNRFFSLEG</sequence>
<comment type="caution">
    <text evidence="2">The sequence shown here is derived from an EMBL/GenBank/DDBJ whole genome shotgun (WGS) entry which is preliminary data.</text>
</comment>
<dbReference type="InterPro" id="IPR000998">
    <property type="entry name" value="MAM_dom"/>
</dbReference>
<protein>
    <recommendedName>
        <fullName evidence="1">MAM domain-containing protein</fullName>
    </recommendedName>
</protein>
<dbReference type="InterPro" id="IPR013320">
    <property type="entry name" value="ConA-like_dom_sf"/>
</dbReference>
<dbReference type="EMBL" id="BGPR01000024">
    <property type="protein sequence ID" value="GBL81001.1"/>
    <property type="molecule type" value="Genomic_DNA"/>
</dbReference>
<dbReference type="AlphaFoldDB" id="A0A4Y2AM82"/>
<dbReference type="InterPro" id="IPR051560">
    <property type="entry name" value="MAM_domain-containing"/>
</dbReference>
<dbReference type="GO" id="GO:0016020">
    <property type="term" value="C:membrane"/>
    <property type="evidence" value="ECO:0007669"/>
    <property type="project" value="InterPro"/>
</dbReference>
<dbReference type="PROSITE" id="PS50060">
    <property type="entry name" value="MAM_2"/>
    <property type="match status" value="1"/>
</dbReference>
<organism evidence="2 3">
    <name type="scientific">Araneus ventricosus</name>
    <name type="common">Orbweaver spider</name>
    <name type="synonym">Epeira ventricosa</name>
    <dbReference type="NCBI Taxonomy" id="182803"/>
    <lineage>
        <taxon>Eukaryota</taxon>
        <taxon>Metazoa</taxon>
        <taxon>Ecdysozoa</taxon>
        <taxon>Arthropoda</taxon>
        <taxon>Chelicerata</taxon>
        <taxon>Arachnida</taxon>
        <taxon>Araneae</taxon>
        <taxon>Araneomorphae</taxon>
        <taxon>Entelegynae</taxon>
        <taxon>Araneoidea</taxon>
        <taxon>Araneidae</taxon>
        <taxon>Araneus</taxon>
    </lineage>
</organism>
<gene>
    <name evidence="2" type="ORF">AVEN_83090_1</name>
</gene>
<evidence type="ECO:0000259" key="1">
    <source>
        <dbReference type="PROSITE" id="PS50060"/>
    </source>
</evidence>
<feature type="domain" description="MAM" evidence="1">
    <location>
        <begin position="10"/>
        <end position="97"/>
    </location>
</feature>
<dbReference type="OrthoDB" id="73209at2759"/>
<reference evidence="2 3" key="1">
    <citation type="journal article" date="2019" name="Sci. Rep.">
        <title>Orb-weaving spider Araneus ventricosus genome elucidates the spidroin gene catalogue.</title>
        <authorList>
            <person name="Kono N."/>
            <person name="Nakamura H."/>
            <person name="Ohtoshi R."/>
            <person name="Moran D.A.P."/>
            <person name="Shinohara A."/>
            <person name="Yoshida Y."/>
            <person name="Fujiwara M."/>
            <person name="Mori M."/>
            <person name="Tomita M."/>
            <person name="Arakawa K."/>
        </authorList>
    </citation>
    <scope>NUCLEOTIDE SEQUENCE [LARGE SCALE GENOMIC DNA]</scope>
</reference>
<dbReference type="Gene3D" id="2.60.120.200">
    <property type="match status" value="1"/>
</dbReference>
<dbReference type="Proteomes" id="UP000499080">
    <property type="component" value="Unassembled WGS sequence"/>
</dbReference>
<dbReference type="PANTHER" id="PTHR23282:SF146">
    <property type="entry name" value="RT07201P-RELATED"/>
    <property type="match status" value="1"/>
</dbReference>
<name>A0A4Y2AM82_ARAVE</name>
<proteinExistence type="predicted"/>
<accession>A0A4Y2AM82</accession>
<dbReference type="PANTHER" id="PTHR23282">
    <property type="entry name" value="APICAL ENDOSOMAL GLYCOPROTEIN PRECURSOR"/>
    <property type="match status" value="1"/>
</dbReference>
<evidence type="ECO:0000313" key="3">
    <source>
        <dbReference type="Proteomes" id="UP000499080"/>
    </source>
</evidence>
<dbReference type="SUPFAM" id="SSF49899">
    <property type="entry name" value="Concanavalin A-like lectins/glucanases"/>
    <property type="match status" value="1"/>
</dbReference>